<dbReference type="EMBL" id="QVEV01000020">
    <property type="protein sequence ID" value="RGC14506.1"/>
    <property type="molecule type" value="Genomic_DNA"/>
</dbReference>
<dbReference type="RefSeq" id="WP_117443610.1">
    <property type="nucleotide sequence ID" value="NZ_JAKNHC010000029.1"/>
</dbReference>
<keyword evidence="2" id="KW-0812">Transmembrane</keyword>
<evidence type="ECO:0000313" key="3">
    <source>
        <dbReference type="EMBL" id="RGC14506.1"/>
    </source>
</evidence>
<sequence>MLLPTQIQAILYHFLTGWVYAFGFSFLISFVKYLRFPIFKGIVEILYHILFTSLMFFGLYKINGGITNIYLICFFILGAFIYFTWYLSVFLQLFAAIRRLLHPFKVKLLVAKSKIIAIIRLPGKIRKRRKANAKRKKSNRKKKKKKKASDENPD</sequence>
<name>A0A3E2VTX6_CLOIN</name>
<feature type="transmembrane region" description="Helical" evidence="2">
    <location>
        <begin position="12"/>
        <end position="33"/>
    </location>
</feature>
<dbReference type="Proteomes" id="UP000260025">
    <property type="component" value="Unassembled WGS sequence"/>
</dbReference>
<feature type="compositionally biased region" description="Basic residues" evidence="1">
    <location>
        <begin position="127"/>
        <end position="147"/>
    </location>
</feature>
<organism evidence="3 4">
    <name type="scientific">Clostridium innocuum</name>
    <dbReference type="NCBI Taxonomy" id="1522"/>
    <lineage>
        <taxon>Bacteria</taxon>
        <taxon>Bacillati</taxon>
        <taxon>Bacillota</taxon>
        <taxon>Clostridia</taxon>
        <taxon>Eubacteriales</taxon>
        <taxon>Clostridiaceae</taxon>
        <taxon>Clostridium</taxon>
    </lineage>
</organism>
<evidence type="ECO:0000313" key="4">
    <source>
        <dbReference type="Proteomes" id="UP000260025"/>
    </source>
</evidence>
<dbReference type="NCBIfam" id="TIGR02893">
    <property type="entry name" value="spore_yabQ"/>
    <property type="match status" value="1"/>
</dbReference>
<dbReference type="OrthoDB" id="1653347at2"/>
<proteinExistence type="predicted"/>
<keyword evidence="2" id="KW-1133">Transmembrane helix</keyword>
<gene>
    <name evidence="3" type="ORF">DXA38_13370</name>
</gene>
<feature type="transmembrane region" description="Helical" evidence="2">
    <location>
        <begin position="45"/>
        <end position="63"/>
    </location>
</feature>
<comment type="caution">
    <text evidence="3">The sequence shown here is derived from an EMBL/GenBank/DDBJ whole genome shotgun (WGS) entry which is preliminary data.</text>
</comment>
<dbReference type="AlphaFoldDB" id="A0A3E2VTX6"/>
<dbReference type="InterPro" id="IPR019074">
    <property type="entry name" value="YabQ"/>
</dbReference>
<feature type="transmembrane region" description="Helical" evidence="2">
    <location>
        <begin position="69"/>
        <end position="97"/>
    </location>
</feature>
<accession>A0A3E2VTX6</accession>
<dbReference type="Pfam" id="PF09578">
    <property type="entry name" value="Spore_YabQ"/>
    <property type="match status" value="1"/>
</dbReference>
<protein>
    <submittedName>
        <fullName evidence="3">Spore cortex biosynthesis protein YabQ</fullName>
    </submittedName>
</protein>
<feature type="region of interest" description="Disordered" evidence="1">
    <location>
        <begin position="127"/>
        <end position="154"/>
    </location>
</feature>
<reference evidence="3 4" key="1">
    <citation type="submission" date="2018-08" db="EMBL/GenBank/DDBJ databases">
        <title>A genome reference for cultivated species of the human gut microbiota.</title>
        <authorList>
            <person name="Zou Y."/>
            <person name="Xue W."/>
            <person name="Luo G."/>
        </authorList>
    </citation>
    <scope>NUCLEOTIDE SEQUENCE [LARGE SCALE GENOMIC DNA]</scope>
    <source>
        <strain evidence="3 4">OF01-2LB</strain>
    </source>
</reference>
<evidence type="ECO:0000256" key="2">
    <source>
        <dbReference type="SAM" id="Phobius"/>
    </source>
</evidence>
<keyword evidence="2" id="KW-0472">Membrane</keyword>
<evidence type="ECO:0000256" key="1">
    <source>
        <dbReference type="SAM" id="MobiDB-lite"/>
    </source>
</evidence>